<feature type="compositionally biased region" description="Basic residues" evidence="2">
    <location>
        <begin position="1298"/>
        <end position="1318"/>
    </location>
</feature>
<feature type="compositionally biased region" description="Pro residues" evidence="2">
    <location>
        <begin position="1331"/>
        <end position="1346"/>
    </location>
</feature>
<proteinExistence type="predicted"/>
<feature type="region of interest" description="Disordered" evidence="2">
    <location>
        <begin position="23"/>
        <end position="132"/>
    </location>
</feature>
<feature type="compositionally biased region" description="Polar residues" evidence="2">
    <location>
        <begin position="36"/>
        <end position="49"/>
    </location>
</feature>
<feature type="compositionally biased region" description="Basic and acidic residues" evidence="2">
    <location>
        <begin position="1009"/>
        <end position="1020"/>
    </location>
</feature>
<keyword evidence="1" id="KW-0175">Coiled coil</keyword>
<evidence type="ECO:0000256" key="2">
    <source>
        <dbReference type="SAM" id="MobiDB-lite"/>
    </source>
</evidence>
<feature type="compositionally biased region" description="Basic and acidic residues" evidence="2">
    <location>
        <begin position="322"/>
        <end position="366"/>
    </location>
</feature>
<feature type="compositionally biased region" description="Basic and acidic residues" evidence="2">
    <location>
        <begin position="88"/>
        <end position="97"/>
    </location>
</feature>
<name>A0A9N9MYJ3_9CUCU</name>
<feature type="compositionally biased region" description="Basic residues" evidence="2">
    <location>
        <begin position="367"/>
        <end position="395"/>
    </location>
</feature>
<gene>
    <name evidence="3" type="ORF">CEUTPL_LOCUS14434</name>
</gene>
<protein>
    <submittedName>
        <fullName evidence="3">Uncharacterized protein</fullName>
    </submittedName>
</protein>
<feature type="region of interest" description="Disordered" evidence="2">
    <location>
        <begin position="517"/>
        <end position="542"/>
    </location>
</feature>
<sequence>MNFWKPDRDSSALTGALCEYVQSPTKSNDTLDYRSEGSTSGTSTPQLLETSHIIVIEDSEKPEEVSSNVEAKSLEEVDTDEGPPVNIDQDKLNSFKKREIKCRNIRKTNNSRQRTVSPPQRPKSVEKSSKNKYPNNWAEYKESGLNVQKHINLKSKLSKTLKETKFEFQKFFNFETPSPPIEAFKYHSKNLAVWIDFPFLRCTATQPPIIYSDKQPGHLTRQQLFAMIPKNRQQMIEKLMKSSKCQVDCKPLTERKWYSKTWPKIDKIETKSLENSVGLSFLQTYSDEENVVSQTPPVKEEKEEGEVTDDDSHNQSFNSVVEEVKEIKKSKEELPKNNKEEVQKSKDELEKVSESLVKTDNEVPTEKRKKRKKVKANKVSRKVKSKKKKKTKKKTSQSDDDKKRKLKKTRKNSKDKSSSKQKKKSATKNDSKKKKKTKPVEAKPPKLEIHPDYQDDIQFFADRLDAERQLKGKTKHKTKLNISLEEFNLDDSEEITSTEKKEEIKVDLLKMNEEYLREQKRKNSKERSCSKEKSNKHPKKEVDEVLENIKQEQNSWESEEEVIIDDQLIGTPIAKPLDLEMPLNIKTYCRRDIENHCFDIPTTPKKGRWDIQTSTPTKKIEVLEDEYEEFMKAVTDTVVADSSLEEIKPVPAPKTIQNPLIKNITIRSSTPNTVTLGEQESMLIPTQDASLGQGDIVNTSTPLNNEDIVNLSMPVIDKNLSMPVIDKNLPIIPPVDNVATSENLSVSNVVTTSEENKIVVPIEPVVNVAKDITISSAIDNVPEIRNNTTNEAIMNLSIAEKNVHERKITFANEDFPINQKSNNIDKGMMNFTKNIPVMINHCTDKDVFNIPLDKDIDNIESEWKETFKPIMLPIKNLLGSSKLNLEDFDGHTETFETFIEENDNKHREASPKRTKKESIKKPKELTSKKQTRQNSPKRRREISPIRRRKDRKRSPIKRHSSPRSRRRLSPRRRRSPSPRKKSKYSPSRDKKPRRLSPLKHLPDSTISDDQLRQKPHEDSPQRLPLDIRINQVLGLEAQPLPSPEQFYQYNNFANVPIRPQPQQSNYKQVGNMLQIVPVEQELPQQQAFQHPPFASTPRSQIRQIGNMLEIVPTEMVPVEAHPPQVEIDNLTKKKSIVQIKTEKVDEDLWCSSNEVDSNKLSAEAAMLQKEAERLTERENRRIEREKRKKEKERRRKEREKLRQIKLKAKNEKMIKRALDLEIDQMLQEPTQDNPVDLMNHYTDFKGKSILVNKLSSLDFDKSNKAVKFADGIRPGEGTSPSAGEELYSPPPPILPKEKRFKKTLFGKHKGKKKAKVIKKQPIVESDSDDGQPPPSPPPGSPPPHIFPPRIKVKPVNNVPAALLASIIQTAQQQQFNQYRPTINMMMAPPPPLGQSPSLPPVSPQMHPSMAVPPPPLPPQAGHSRHF</sequence>
<organism evidence="3 4">
    <name type="scientific">Ceutorhynchus assimilis</name>
    <name type="common">cabbage seed weevil</name>
    <dbReference type="NCBI Taxonomy" id="467358"/>
    <lineage>
        <taxon>Eukaryota</taxon>
        <taxon>Metazoa</taxon>
        <taxon>Ecdysozoa</taxon>
        <taxon>Arthropoda</taxon>
        <taxon>Hexapoda</taxon>
        <taxon>Insecta</taxon>
        <taxon>Pterygota</taxon>
        <taxon>Neoptera</taxon>
        <taxon>Endopterygota</taxon>
        <taxon>Coleoptera</taxon>
        <taxon>Polyphaga</taxon>
        <taxon>Cucujiformia</taxon>
        <taxon>Curculionidae</taxon>
        <taxon>Ceutorhynchinae</taxon>
        <taxon>Ceutorhynchus</taxon>
    </lineage>
</organism>
<dbReference type="OrthoDB" id="6779263at2759"/>
<feature type="region of interest" description="Disordered" evidence="2">
    <location>
        <begin position="1270"/>
        <end position="1349"/>
    </location>
</feature>
<feature type="compositionally biased region" description="Polar residues" evidence="2">
    <location>
        <begin position="107"/>
        <end position="118"/>
    </location>
</feature>
<dbReference type="Proteomes" id="UP001152799">
    <property type="component" value="Chromosome 9"/>
</dbReference>
<feature type="compositionally biased region" description="Basic and acidic residues" evidence="2">
    <location>
        <begin position="438"/>
        <end position="453"/>
    </location>
</feature>
<feature type="compositionally biased region" description="Basic and acidic residues" evidence="2">
    <location>
        <begin position="902"/>
        <end position="927"/>
    </location>
</feature>
<feature type="region of interest" description="Disordered" evidence="2">
    <location>
        <begin position="899"/>
        <end position="1024"/>
    </location>
</feature>
<feature type="compositionally biased region" description="Basic and acidic residues" evidence="2">
    <location>
        <begin position="525"/>
        <end position="542"/>
    </location>
</feature>
<feature type="compositionally biased region" description="Basic residues" evidence="2">
    <location>
        <begin position="419"/>
        <end position="437"/>
    </location>
</feature>
<keyword evidence="4" id="KW-1185">Reference proteome</keyword>
<feature type="region of interest" description="Disordered" evidence="2">
    <location>
        <begin position="289"/>
        <end position="454"/>
    </location>
</feature>
<feature type="coiled-coil region" evidence="1">
    <location>
        <begin position="1157"/>
        <end position="1211"/>
    </location>
</feature>
<feature type="region of interest" description="Disordered" evidence="2">
    <location>
        <begin position="1386"/>
        <end position="1426"/>
    </location>
</feature>
<accession>A0A9N9MYJ3</accession>
<feature type="compositionally biased region" description="Pro residues" evidence="2">
    <location>
        <begin position="1387"/>
        <end position="1402"/>
    </location>
</feature>
<feature type="compositionally biased region" description="Basic residues" evidence="2">
    <location>
        <begin position="929"/>
        <end position="983"/>
    </location>
</feature>
<evidence type="ECO:0000313" key="3">
    <source>
        <dbReference type="EMBL" id="CAG9774051.1"/>
    </source>
</evidence>
<evidence type="ECO:0000313" key="4">
    <source>
        <dbReference type="Proteomes" id="UP001152799"/>
    </source>
</evidence>
<dbReference type="EMBL" id="OU892285">
    <property type="protein sequence ID" value="CAG9774051.1"/>
    <property type="molecule type" value="Genomic_DNA"/>
</dbReference>
<reference evidence="3" key="1">
    <citation type="submission" date="2022-01" db="EMBL/GenBank/DDBJ databases">
        <authorList>
            <person name="King R."/>
        </authorList>
    </citation>
    <scope>NUCLEOTIDE SEQUENCE</scope>
</reference>
<evidence type="ECO:0000256" key="1">
    <source>
        <dbReference type="SAM" id="Coils"/>
    </source>
</evidence>